<accession>A0ABT2UUT2</accession>
<feature type="transmembrane region" description="Helical" evidence="1">
    <location>
        <begin position="93"/>
        <end position="115"/>
    </location>
</feature>
<sequence length="345" mass="38589">MKNSNSAAGLGCVLALLVLPFFIFLVLIFYSVDTYKKEIFLGPLYIIYASIKVLVLEVPASNFPYGVLLFLGVILYGSMMIPKIRSLYDELPVLIPFLQMCFLTLIASIIGFYILNAWADNQTYAKVEAVLLTVTTFVLMRLFMSYWYYSFPISSMITREEEQDIQAIQVNGGSVNQSPLPHGSMHKNLVLFALIFVFFLTMFFLANIPPTLDTNKLMKEQISREAAAGAILFHGEEKNGIQAKNFEVPGLTRSVSTRMLIWDYNLEDNDKVQILVDGKPIHDSIVLTHTPVAFTVPVPSVITIKGIQDQGGGLTYAVKFPQTKYTFFNIVAVNGVNTYTLMPAP</sequence>
<reference evidence="2 3" key="1">
    <citation type="submission" date="2022-09" db="EMBL/GenBank/DDBJ databases">
        <authorList>
            <person name="Han X.L."/>
            <person name="Wang Q."/>
            <person name="Lu T."/>
        </authorList>
    </citation>
    <scope>NUCLEOTIDE SEQUENCE [LARGE SCALE GENOMIC DNA]</scope>
    <source>
        <strain evidence="2 3">WQ 127069</strain>
    </source>
</reference>
<organism evidence="2 3">
    <name type="scientific">Paenibacillus baimaensis</name>
    <dbReference type="NCBI Taxonomy" id="2982185"/>
    <lineage>
        <taxon>Bacteria</taxon>
        <taxon>Bacillati</taxon>
        <taxon>Bacillota</taxon>
        <taxon>Bacilli</taxon>
        <taxon>Bacillales</taxon>
        <taxon>Paenibacillaceae</taxon>
        <taxon>Paenibacillus</taxon>
    </lineage>
</organism>
<dbReference type="EMBL" id="JAOQIO010000121">
    <property type="protein sequence ID" value="MCU6797577.1"/>
    <property type="molecule type" value="Genomic_DNA"/>
</dbReference>
<feature type="transmembrane region" description="Helical" evidence="1">
    <location>
        <begin position="6"/>
        <end position="32"/>
    </location>
</feature>
<keyword evidence="1" id="KW-0472">Membrane</keyword>
<proteinExistence type="predicted"/>
<feature type="transmembrane region" description="Helical" evidence="1">
    <location>
        <begin position="189"/>
        <end position="208"/>
    </location>
</feature>
<feature type="transmembrane region" description="Helical" evidence="1">
    <location>
        <begin position="127"/>
        <end position="149"/>
    </location>
</feature>
<evidence type="ECO:0000313" key="2">
    <source>
        <dbReference type="EMBL" id="MCU6797577.1"/>
    </source>
</evidence>
<keyword evidence="1" id="KW-1133">Transmembrane helix</keyword>
<protein>
    <submittedName>
        <fullName evidence="2">Uncharacterized protein</fullName>
    </submittedName>
</protein>
<gene>
    <name evidence="2" type="ORF">OB236_36175</name>
</gene>
<dbReference type="RefSeq" id="WP_262688341.1">
    <property type="nucleotide sequence ID" value="NZ_JAOQIO010000121.1"/>
</dbReference>
<feature type="transmembrane region" description="Helical" evidence="1">
    <location>
        <begin position="62"/>
        <end position="81"/>
    </location>
</feature>
<keyword evidence="1" id="KW-0812">Transmembrane</keyword>
<feature type="transmembrane region" description="Helical" evidence="1">
    <location>
        <begin position="39"/>
        <end position="56"/>
    </location>
</feature>
<keyword evidence="3" id="KW-1185">Reference proteome</keyword>
<dbReference type="Proteomes" id="UP001652445">
    <property type="component" value="Unassembled WGS sequence"/>
</dbReference>
<evidence type="ECO:0000256" key="1">
    <source>
        <dbReference type="SAM" id="Phobius"/>
    </source>
</evidence>
<name>A0ABT2UUT2_9BACL</name>
<evidence type="ECO:0000313" key="3">
    <source>
        <dbReference type="Proteomes" id="UP001652445"/>
    </source>
</evidence>
<comment type="caution">
    <text evidence="2">The sequence shown here is derived from an EMBL/GenBank/DDBJ whole genome shotgun (WGS) entry which is preliminary data.</text>
</comment>